<name>A0A518IRY7_9BACT</name>
<keyword evidence="5" id="KW-1185">Reference proteome</keyword>
<proteinExistence type="predicted"/>
<feature type="compositionally biased region" description="Basic and acidic residues" evidence="2">
    <location>
        <begin position="339"/>
        <end position="368"/>
    </location>
</feature>
<keyword evidence="1" id="KW-0175">Coiled coil</keyword>
<evidence type="ECO:0000256" key="1">
    <source>
        <dbReference type="SAM" id="Coils"/>
    </source>
</evidence>
<organism evidence="4 5">
    <name type="scientific">Rosistilla oblonga</name>
    <dbReference type="NCBI Taxonomy" id="2527990"/>
    <lineage>
        <taxon>Bacteria</taxon>
        <taxon>Pseudomonadati</taxon>
        <taxon>Planctomycetota</taxon>
        <taxon>Planctomycetia</taxon>
        <taxon>Pirellulales</taxon>
        <taxon>Pirellulaceae</taxon>
        <taxon>Rosistilla</taxon>
    </lineage>
</organism>
<gene>
    <name evidence="4" type="ORF">Mal33_18230</name>
</gene>
<dbReference type="EMBL" id="CP036318">
    <property type="protein sequence ID" value="QDV55844.1"/>
    <property type="molecule type" value="Genomic_DNA"/>
</dbReference>
<feature type="compositionally biased region" description="Low complexity" evidence="2">
    <location>
        <begin position="70"/>
        <end position="81"/>
    </location>
</feature>
<feature type="compositionally biased region" description="Basic residues" evidence="2">
    <location>
        <begin position="369"/>
        <end position="381"/>
    </location>
</feature>
<reference evidence="4 5" key="1">
    <citation type="submission" date="2019-02" db="EMBL/GenBank/DDBJ databases">
        <title>Deep-cultivation of Planctomycetes and their phenomic and genomic characterization uncovers novel biology.</title>
        <authorList>
            <person name="Wiegand S."/>
            <person name="Jogler M."/>
            <person name="Boedeker C."/>
            <person name="Pinto D."/>
            <person name="Vollmers J."/>
            <person name="Rivas-Marin E."/>
            <person name="Kohn T."/>
            <person name="Peeters S.H."/>
            <person name="Heuer A."/>
            <person name="Rast P."/>
            <person name="Oberbeckmann S."/>
            <person name="Bunk B."/>
            <person name="Jeske O."/>
            <person name="Meyerdierks A."/>
            <person name="Storesund J.E."/>
            <person name="Kallscheuer N."/>
            <person name="Luecker S."/>
            <person name="Lage O.M."/>
            <person name="Pohl T."/>
            <person name="Merkel B.J."/>
            <person name="Hornburger P."/>
            <person name="Mueller R.-W."/>
            <person name="Bruemmer F."/>
            <person name="Labrenz M."/>
            <person name="Spormann A.M."/>
            <person name="Op den Camp H."/>
            <person name="Overmann J."/>
            <person name="Amann R."/>
            <person name="Jetten M.S.M."/>
            <person name="Mascher T."/>
            <person name="Medema M.H."/>
            <person name="Devos D.P."/>
            <person name="Kaster A.-K."/>
            <person name="Ovreas L."/>
            <person name="Rohde M."/>
            <person name="Galperin M.Y."/>
            <person name="Jogler C."/>
        </authorList>
    </citation>
    <scope>NUCLEOTIDE SEQUENCE [LARGE SCALE GENOMIC DNA]</scope>
    <source>
        <strain evidence="4 5">Mal33</strain>
    </source>
</reference>
<protein>
    <recommendedName>
        <fullName evidence="6">Chromosome partition protein Smc</fullName>
    </recommendedName>
</protein>
<sequence length="381" mass="42073" precursor="true">MSMLFRSLALLLLAVPLAASPAVGQYQALAHGERVISVGPPIPPKQAEPDSSPKRLPSPPCTVDCEKAANRNAPAAPAAAPTGDSVLQINRPQNHVDAAVPADKPDDLPAPPDLAAQLREATANFQHDLNQANQRIDHLTKQLQLCEQAAAKQAEAKPALEKLQATIEAMRKTHAEELAAADVRLKTLVDEISAGLASKREMQQQREQALKSKLAEQMQSLQKQAAAAKMEAIAKAEENRELAEQFEATKKLHAQNVTRFGERAEEMKALMIERSKAVDAASKQVRELRGTLANKLRALEDSLATTELMKKKTAELEKQSAAMEKEHQAALDQLKQANKRNESLQRRQKSLEKELTALKRNRDSDRRDDKKRKPKKKRDDK</sequence>
<evidence type="ECO:0000256" key="2">
    <source>
        <dbReference type="SAM" id="MobiDB-lite"/>
    </source>
</evidence>
<dbReference type="AlphaFoldDB" id="A0A518IRY7"/>
<evidence type="ECO:0008006" key="6">
    <source>
        <dbReference type="Google" id="ProtNLM"/>
    </source>
</evidence>
<feature type="region of interest" description="Disordered" evidence="2">
    <location>
        <begin position="37"/>
        <end position="85"/>
    </location>
</feature>
<accession>A0A518IRY7</accession>
<evidence type="ECO:0000313" key="5">
    <source>
        <dbReference type="Proteomes" id="UP000316770"/>
    </source>
</evidence>
<feature type="compositionally biased region" description="Basic and acidic residues" evidence="2">
    <location>
        <begin position="314"/>
        <end position="329"/>
    </location>
</feature>
<evidence type="ECO:0000256" key="3">
    <source>
        <dbReference type="SAM" id="SignalP"/>
    </source>
</evidence>
<feature type="coiled-coil region" evidence="1">
    <location>
        <begin position="115"/>
        <end position="180"/>
    </location>
</feature>
<evidence type="ECO:0000313" key="4">
    <source>
        <dbReference type="EMBL" id="QDV55844.1"/>
    </source>
</evidence>
<dbReference type="RefSeq" id="WP_145283764.1">
    <property type="nucleotide sequence ID" value="NZ_CP036318.1"/>
</dbReference>
<feature type="coiled-coil region" evidence="1">
    <location>
        <begin position="204"/>
        <end position="238"/>
    </location>
</feature>
<dbReference type="Proteomes" id="UP000316770">
    <property type="component" value="Chromosome"/>
</dbReference>
<feature type="signal peptide" evidence="3">
    <location>
        <begin position="1"/>
        <end position="21"/>
    </location>
</feature>
<feature type="region of interest" description="Disordered" evidence="2">
    <location>
        <begin position="314"/>
        <end position="381"/>
    </location>
</feature>
<feature type="chain" id="PRO_5021908937" description="Chromosome partition protein Smc" evidence="3">
    <location>
        <begin position="22"/>
        <end position="381"/>
    </location>
</feature>
<keyword evidence="3" id="KW-0732">Signal</keyword>